<accession>A0ACC0I745</accession>
<sequence length="749" mass="83506">MKPRNAATAKSAAAKKTPLARKSSASTSPNPPPDSGTESATPKTRVNSKPQQPVAQARASDDSVVLTPKTKVAEVRKTIVRKVMVRTKTPTSAKAVSRQKPKSGETGRLNVEESVEKEVIGDAKDVDSAKKKEFNLFGVGESLEKEEHSVENVEGDKRKEDQDVVNVEELPKDRGKRIEAEPPLVPNVGKPTSLENPVAVDVRESLENQEPDMAREENKVKEDMKEHTKTNDDKVEIKHVSANTEEDINNELKGEDTKYGDEYNVEDRMEECSDRLDLKEFGEEELVEDDIPEQGEGAKSLEEEHMELTAAAKEHKIRKELEIFVGGLDHDAVEEDAFEKIVEVVEVRLHKNPLTDKNKGYAFVKFSTKEQACRALSNKNLKTGIEGVEHITLVPDARYEGLSRGFAFLEFSCHADAILAYKRLQKPDVIFGHPGRTARVAFSEPLREPDPEVMAQVKSVFIDGLTPHWNEDRVREKLKGYGEIVSIMLARNMSTAKRKDFGFVDFTTHEAAVACVEGVNGTDMGDGSSKTKVKARPSNPSPKIQAVKGGMCRGFRIGHGGARSFSKFGRGFGRGGLAFNQPNFQCGRSFYQRGRGQTWRMGFSHEHDLGNQYPPSHRREVFGRGGRRDLFGSSHDASGGNAVPARPNLDRIRLEATDSGRGRHIPVRRQPFSPEEGFNGPFDHDPDYMEPSRLRPQLDYSDPAAHAHRYQDSFGAGSSPYSHDYYGSDMSTHSLLYVYWFTSYTLPYF</sequence>
<keyword evidence="1" id="KW-0687">Ribonucleoprotein</keyword>
<dbReference type="Proteomes" id="UP001060215">
    <property type="component" value="Chromosome 2"/>
</dbReference>
<keyword evidence="2" id="KW-1185">Reference proteome</keyword>
<proteinExistence type="predicted"/>
<gene>
    <name evidence="1" type="ORF">LOK49_LG04G01223</name>
</gene>
<name>A0ACC0I745_9ERIC</name>
<evidence type="ECO:0000313" key="1">
    <source>
        <dbReference type="EMBL" id="KAI8020640.1"/>
    </source>
</evidence>
<dbReference type="EMBL" id="CM045759">
    <property type="protein sequence ID" value="KAI8020640.1"/>
    <property type="molecule type" value="Genomic_DNA"/>
</dbReference>
<evidence type="ECO:0000313" key="2">
    <source>
        <dbReference type="Proteomes" id="UP001060215"/>
    </source>
</evidence>
<protein>
    <submittedName>
        <fullName evidence="1">Heterogeneous nuclear ribonucleoprotein Q</fullName>
    </submittedName>
</protein>
<reference evidence="1 2" key="1">
    <citation type="journal article" date="2022" name="Plant J.">
        <title>Chromosome-level genome of Camellia lanceoleosa provides a valuable resource for understanding genome evolution and self-incompatibility.</title>
        <authorList>
            <person name="Gong W."/>
            <person name="Xiao S."/>
            <person name="Wang L."/>
            <person name="Liao Z."/>
            <person name="Chang Y."/>
            <person name="Mo W."/>
            <person name="Hu G."/>
            <person name="Li W."/>
            <person name="Zhao G."/>
            <person name="Zhu H."/>
            <person name="Hu X."/>
            <person name="Ji K."/>
            <person name="Xiang X."/>
            <person name="Song Q."/>
            <person name="Yuan D."/>
            <person name="Jin S."/>
            <person name="Zhang L."/>
        </authorList>
    </citation>
    <scope>NUCLEOTIDE SEQUENCE [LARGE SCALE GENOMIC DNA]</scope>
    <source>
        <strain evidence="1">SQ_2022a</strain>
    </source>
</reference>
<comment type="caution">
    <text evidence="1">The sequence shown here is derived from an EMBL/GenBank/DDBJ whole genome shotgun (WGS) entry which is preliminary data.</text>
</comment>
<organism evidence="1 2">
    <name type="scientific">Camellia lanceoleosa</name>
    <dbReference type="NCBI Taxonomy" id="1840588"/>
    <lineage>
        <taxon>Eukaryota</taxon>
        <taxon>Viridiplantae</taxon>
        <taxon>Streptophyta</taxon>
        <taxon>Embryophyta</taxon>
        <taxon>Tracheophyta</taxon>
        <taxon>Spermatophyta</taxon>
        <taxon>Magnoliopsida</taxon>
        <taxon>eudicotyledons</taxon>
        <taxon>Gunneridae</taxon>
        <taxon>Pentapetalae</taxon>
        <taxon>asterids</taxon>
        <taxon>Ericales</taxon>
        <taxon>Theaceae</taxon>
        <taxon>Camellia</taxon>
    </lineage>
</organism>